<name>A0A9P1NZ95_9CYAN</name>
<organism evidence="5 6">
    <name type="scientific">Limnospira indica PCC 8005</name>
    <dbReference type="NCBI Taxonomy" id="376219"/>
    <lineage>
        <taxon>Bacteria</taxon>
        <taxon>Bacillati</taxon>
        <taxon>Cyanobacteriota</taxon>
        <taxon>Cyanophyceae</taxon>
        <taxon>Oscillatoriophycideae</taxon>
        <taxon>Oscillatoriales</taxon>
        <taxon>Sirenicapillariaceae</taxon>
        <taxon>Limnospira</taxon>
    </lineage>
</organism>
<dbReference type="AlphaFoldDB" id="A0A9P1NZ95"/>
<evidence type="ECO:0000259" key="4">
    <source>
        <dbReference type="Pfam" id="PF01370"/>
    </source>
</evidence>
<dbReference type="Pfam" id="PF01370">
    <property type="entry name" value="Epimerase"/>
    <property type="match status" value="1"/>
</dbReference>
<dbReference type="InterPro" id="IPR001509">
    <property type="entry name" value="Epimerase_deHydtase"/>
</dbReference>
<evidence type="ECO:0000256" key="2">
    <source>
        <dbReference type="ARBA" id="ARBA00023002"/>
    </source>
</evidence>
<keyword evidence="2" id="KW-0560">Oxidoreductase</keyword>
<proteinExistence type="inferred from homology"/>
<keyword evidence="5" id="KW-0413">Isomerase</keyword>
<comment type="similarity">
    <text evidence="1">Belongs to the NAD(P)-dependent epimerase/dehydratase family.</text>
</comment>
<dbReference type="PANTHER" id="PTHR43103">
    <property type="entry name" value="NUCLEOSIDE-DIPHOSPHATE-SUGAR EPIMERASE"/>
    <property type="match status" value="1"/>
</dbReference>
<evidence type="ECO:0000313" key="5">
    <source>
        <dbReference type="EMBL" id="CDM93422.1"/>
    </source>
</evidence>
<dbReference type="RefSeq" id="WP_008057448.1">
    <property type="nucleotide sequence ID" value="NZ_FO818640.1"/>
</dbReference>
<dbReference type="GO" id="GO:0016491">
    <property type="term" value="F:oxidoreductase activity"/>
    <property type="evidence" value="ECO:0007669"/>
    <property type="project" value="UniProtKB-KW"/>
</dbReference>
<keyword evidence="6" id="KW-1185">Reference proteome</keyword>
<evidence type="ECO:0000256" key="1">
    <source>
        <dbReference type="ARBA" id="ARBA00007637"/>
    </source>
</evidence>
<sequence length="239" mass="26605">MRKVLITGAAGQIGRSLRELLAGCYQFRCLDLKPISGADDVIIADITDFEAVSQAMDGVDGVIHLASNPDVQQPWEDVYRGGIAGTYNVFEAARRVGIKQLIYASSNHVSGWREVVGESHITPEMVVRPDSLYGVGKAFGEALAQFFVDQYGMSIICLRIGSFLPYPNSDRSLKTWCSPRDLAQLVQKSLDHQDLGFQIFYGVSNNTNRIWNIDNARQLIDYQPQDNAELNYITDKPNV</sequence>
<dbReference type="EMBL" id="FO818640">
    <property type="protein sequence ID" value="CDM93422.1"/>
    <property type="molecule type" value="Genomic_DNA"/>
</dbReference>
<protein>
    <submittedName>
        <fullName evidence="5">UDP-glucose 4-epimerase</fullName>
        <ecNumber evidence="5">5.1.3.2</ecNumber>
    </submittedName>
</protein>
<reference evidence="5 6" key="1">
    <citation type="submission" date="2014-02" db="EMBL/GenBank/DDBJ databases">
        <authorList>
            <person name="Genoscope - CEA"/>
        </authorList>
    </citation>
    <scope>NUCLEOTIDE SEQUENCE [LARGE SCALE GENOMIC DNA]</scope>
    <source>
        <strain evidence="5 6">PCC 8005</strain>
    </source>
</reference>
<dbReference type="PANTHER" id="PTHR43103:SF5">
    <property type="entry name" value="4-EPIMERASE, PUTATIVE (AFU_ORTHOLOGUE AFUA_7G00360)-RELATED"/>
    <property type="match status" value="1"/>
</dbReference>
<evidence type="ECO:0000256" key="3">
    <source>
        <dbReference type="ARBA" id="ARBA00023027"/>
    </source>
</evidence>
<gene>
    <name evidence="5" type="ORF">ARTHRO_11095</name>
</gene>
<evidence type="ECO:0000313" key="6">
    <source>
        <dbReference type="Proteomes" id="UP000032946"/>
    </source>
</evidence>
<dbReference type="SUPFAM" id="SSF51735">
    <property type="entry name" value="NAD(P)-binding Rossmann-fold domains"/>
    <property type="match status" value="1"/>
</dbReference>
<accession>A0A9P1NZ95</accession>
<dbReference type="GO" id="GO:0003978">
    <property type="term" value="F:UDP-glucose 4-epimerase activity"/>
    <property type="evidence" value="ECO:0007669"/>
    <property type="project" value="UniProtKB-EC"/>
</dbReference>
<dbReference type="EC" id="5.1.3.2" evidence="5"/>
<dbReference type="Gene3D" id="3.40.50.720">
    <property type="entry name" value="NAD(P)-binding Rossmann-like Domain"/>
    <property type="match status" value="1"/>
</dbReference>
<dbReference type="InterPro" id="IPR036291">
    <property type="entry name" value="NAD(P)-bd_dom_sf"/>
</dbReference>
<dbReference type="Proteomes" id="UP000032946">
    <property type="component" value="Chromosome"/>
</dbReference>
<feature type="domain" description="NAD-dependent epimerase/dehydratase" evidence="4">
    <location>
        <begin position="4"/>
        <end position="161"/>
    </location>
</feature>
<keyword evidence="3" id="KW-0520">NAD</keyword>